<keyword evidence="8" id="KW-1185">Reference proteome</keyword>
<dbReference type="PROSITE" id="PS51318">
    <property type="entry name" value="TAT"/>
    <property type="match status" value="1"/>
</dbReference>
<evidence type="ECO:0000256" key="2">
    <source>
        <dbReference type="ARBA" id="ARBA00022729"/>
    </source>
</evidence>
<accession>A0A5C6VBJ7</accession>
<dbReference type="EMBL" id="JAZHGA010000004">
    <property type="protein sequence ID" value="MEM5339371.1"/>
    <property type="molecule type" value="Genomic_DNA"/>
</dbReference>
<protein>
    <submittedName>
        <fullName evidence="6">ABC transporter substrate-binding protein</fullName>
    </submittedName>
</protein>
<dbReference type="Proteomes" id="UP001481677">
    <property type="component" value="Unassembled WGS sequence"/>
</dbReference>
<evidence type="ECO:0000313" key="5">
    <source>
        <dbReference type="EMBL" id="MEM5339371.1"/>
    </source>
</evidence>
<dbReference type="InterPro" id="IPR028082">
    <property type="entry name" value="Peripla_BP_I"/>
</dbReference>
<keyword evidence="2" id="KW-0732">Signal</keyword>
<dbReference type="RefSeq" id="WP_028367353.1">
    <property type="nucleotide sequence ID" value="NZ_JAZHFZ010000004.1"/>
</dbReference>
<organism evidence="6 7">
    <name type="scientific">Paraburkholderia azotifigens</name>
    <dbReference type="NCBI Taxonomy" id="2057004"/>
    <lineage>
        <taxon>Bacteria</taxon>
        <taxon>Pseudomonadati</taxon>
        <taxon>Pseudomonadota</taxon>
        <taxon>Betaproteobacteria</taxon>
        <taxon>Burkholderiales</taxon>
        <taxon>Burkholderiaceae</taxon>
        <taxon>Paraburkholderia</taxon>
    </lineage>
</organism>
<gene>
    <name evidence="6" type="ORF">FRZ40_40685</name>
    <name evidence="5" type="ORF">V4C56_06945</name>
</gene>
<evidence type="ECO:0000313" key="7">
    <source>
        <dbReference type="Proteomes" id="UP000321776"/>
    </source>
</evidence>
<dbReference type="PANTHER" id="PTHR30483:SF6">
    <property type="entry name" value="PERIPLASMIC BINDING PROTEIN OF ABC TRANSPORTER FOR NATURAL AMINO ACIDS"/>
    <property type="match status" value="1"/>
</dbReference>
<dbReference type="InterPro" id="IPR006311">
    <property type="entry name" value="TAT_signal"/>
</dbReference>
<name>A0A5C6VBJ7_9BURK</name>
<evidence type="ECO:0000259" key="4">
    <source>
        <dbReference type="Pfam" id="PF13458"/>
    </source>
</evidence>
<dbReference type="Pfam" id="PF13458">
    <property type="entry name" value="Peripla_BP_6"/>
    <property type="match status" value="1"/>
</dbReference>
<dbReference type="Gene3D" id="3.40.50.2300">
    <property type="match status" value="2"/>
</dbReference>
<reference evidence="6 7" key="1">
    <citation type="journal article" date="2018" name="Int. J. Syst. Evol. Microbiol.">
        <title>Paraburkholderia azotifigens sp. nov., a nitrogen-fixing bacterium isolated from paddy soil.</title>
        <authorList>
            <person name="Choi G.M."/>
            <person name="Im W.T."/>
        </authorList>
    </citation>
    <scope>NUCLEOTIDE SEQUENCE [LARGE SCALE GENOMIC DNA]</scope>
    <source>
        <strain evidence="6 7">NF 2-5-3</strain>
    </source>
</reference>
<dbReference type="Proteomes" id="UP000321776">
    <property type="component" value="Unassembled WGS sequence"/>
</dbReference>
<dbReference type="InterPro" id="IPR028081">
    <property type="entry name" value="Leu-bd"/>
</dbReference>
<evidence type="ECO:0000256" key="1">
    <source>
        <dbReference type="ARBA" id="ARBA00010062"/>
    </source>
</evidence>
<evidence type="ECO:0000313" key="6">
    <source>
        <dbReference type="EMBL" id="TXC80578.1"/>
    </source>
</evidence>
<dbReference type="AlphaFoldDB" id="A0A5C6VBJ7"/>
<comment type="similarity">
    <text evidence="1">Belongs to the leucine-binding protein family.</text>
</comment>
<feature type="region of interest" description="Disordered" evidence="3">
    <location>
        <begin position="1"/>
        <end position="27"/>
    </location>
</feature>
<dbReference type="SUPFAM" id="SSF53822">
    <property type="entry name" value="Periplasmic binding protein-like I"/>
    <property type="match status" value="1"/>
</dbReference>
<reference evidence="6" key="2">
    <citation type="submission" date="2019-08" db="EMBL/GenBank/DDBJ databases">
        <authorList>
            <person name="Im W.-T."/>
        </authorList>
    </citation>
    <scope>NUCLEOTIDE SEQUENCE</scope>
    <source>
        <strain evidence="6">NF 2-5-3</strain>
    </source>
</reference>
<proteinExistence type="inferred from homology"/>
<dbReference type="EMBL" id="VOQS01000005">
    <property type="protein sequence ID" value="TXC80578.1"/>
    <property type="molecule type" value="Genomic_DNA"/>
</dbReference>
<evidence type="ECO:0000256" key="3">
    <source>
        <dbReference type="SAM" id="MobiDB-lite"/>
    </source>
</evidence>
<feature type="domain" description="Leucine-binding protein" evidence="4">
    <location>
        <begin position="62"/>
        <end position="398"/>
    </location>
</feature>
<dbReference type="InterPro" id="IPR051010">
    <property type="entry name" value="BCAA_transport"/>
</dbReference>
<sequence>MNDKHKQADELCSHDTPAADAGGGASTRMTRRDWLATAGKTLASGAAVLAAPAIVRAQGEQPLKLGLLMAKQGVWTEQGEVIANGVKMALDDANNQARGRRLDLVWYDEPNPQSAQQNMQKLVEQDKVIAVIGGTNSGTSLAMSSVANRTKTPYIAPNAAARELTGSSCNPYTFRVLSPTPVTCRALAPSLLAIGKKWHFLVANYAYGQDIQRSMSDLLKQSGGTITGADVTPLNTTDFSSFILKIRQSKPDVVLLGLPGGDLSTFLKQYAEMGMKDKIPVACPIIGDSDLWSINVDAATGYYGKPWHFSSPGHSPEEAAFIKKYTAKYGKPPADKAWIGWFTTRALLAGVNQAKSTSGADIVQSLETVQFGDSSGPAYFRPWDHQMLRRWTVFKVKDHITDKWDWLNQVSAVPQHPSELDKLYGTRQEIGCTMAAR</sequence>
<dbReference type="PANTHER" id="PTHR30483">
    <property type="entry name" value="LEUCINE-SPECIFIC-BINDING PROTEIN"/>
    <property type="match status" value="1"/>
</dbReference>
<evidence type="ECO:0000313" key="8">
    <source>
        <dbReference type="Proteomes" id="UP001481677"/>
    </source>
</evidence>
<reference evidence="5 8" key="3">
    <citation type="submission" date="2024-01" db="EMBL/GenBank/DDBJ databases">
        <title>The diversity of rhizobia nodulating Mimosa spp. in eleven states of Brazil covering several biomes is determined by host plant, location, and edaphic factors.</title>
        <authorList>
            <person name="Rouws L."/>
            <person name="Barauna A."/>
            <person name="Beukes C."/>
            <person name="De Faria S.M."/>
            <person name="Gross E."/>
            <person name="Dos Reis Junior F.B."/>
            <person name="Simon M."/>
            <person name="Maluk M."/>
            <person name="Odee D.W."/>
            <person name="Kenicer G."/>
            <person name="Young J.P.W."/>
            <person name="Reis V.M."/>
            <person name="Zilli J."/>
            <person name="James E.K."/>
        </authorList>
    </citation>
    <scope>NUCLEOTIDE SEQUENCE [LARGE SCALE GENOMIC DNA]</scope>
    <source>
        <strain evidence="5 8">JPY530</strain>
    </source>
</reference>
<feature type="compositionally biased region" description="Basic and acidic residues" evidence="3">
    <location>
        <begin position="1"/>
        <end position="13"/>
    </location>
</feature>
<comment type="caution">
    <text evidence="6">The sequence shown here is derived from an EMBL/GenBank/DDBJ whole genome shotgun (WGS) entry which is preliminary data.</text>
</comment>